<dbReference type="RefSeq" id="WP_278157309.1">
    <property type="nucleotide sequence ID" value="NZ_CP121252.1"/>
</dbReference>
<reference evidence="2 3" key="1">
    <citation type="submission" date="2023-04" db="EMBL/GenBank/DDBJ databases">
        <title>Funneling lignin-derived compounds into biodiesel using alkali-halophilic Citricoccus sp. P2.</title>
        <authorList>
            <person name="Luo C.-B."/>
        </authorList>
    </citation>
    <scope>NUCLEOTIDE SEQUENCE [LARGE SCALE GENOMIC DNA]</scope>
    <source>
        <strain evidence="2 3">P2</strain>
    </source>
</reference>
<sequence>MIIASFSIAAIAGIIVLFGDVNSDPAYQVLASTALIGVFSVAVFCGVVLVGKRWQTFGWVTVTVALLTLLWCLRLVWGEPSWDEPTVEVTATACVVTAALSVASLLLLLAEHRIRAVRTGLFATLGLIGVGVVMVLMPVWGLELDDFDWYLRTAGVIWILAALGIVVLPVLSFALKNAQPLPADAAGPRLSPAAVHHIETAARREGISPDALIARVLPSDTEPRQ</sequence>
<dbReference type="Proteomes" id="UP001219037">
    <property type="component" value="Chromosome"/>
</dbReference>
<feature type="transmembrane region" description="Helical" evidence="1">
    <location>
        <begin position="89"/>
        <end position="109"/>
    </location>
</feature>
<feature type="transmembrane region" description="Helical" evidence="1">
    <location>
        <begin position="121"/>
        <end position="142"/>
    </location>
</feature>
<protein>
    <submittedName>
        <fullName evidence="2">Uncharacterized protein</fullName>
    </submittedName>
</protein>
<evidence type="ECO:0000313" key="3">
    <source>
        <dbReference type="Proteomes" id="UP001219037"/>
    </source>
</evidence>
<feature type="transmembrane region" description="Helical" evidence="1">
    <location>
        <begin position="57"/>
        <end position="77"/>
    </location>
</feature>
<keyword evidence="1" id="KW-0472">Membrane</keyword>
<keyword evidence="3" id="KW-1185">Reference proteome</keyword>
<feature type="transmembrane region" description="Helical" evidence="1">
    <location>
        <begin position="154"/>
        <end position="175"/>
    </location>
</feature>
<gene>
    <name evidence="2" type="ORF">P8192_12250</name>
</gene>
<keyword evidence="1" id="KW-0812">Transmembrane</keyword>
<evidence type="ECO:0000256" key="1">
    <source>
        <dbReference type="SAM" id="Phobius"/>
    </source>
</evidence>
<accession>A0ABY8H5D2</accession>
<keyword evidence="1" id="KW-1133">Transmembrane helix</keyword>
<name>A0ABY8H5D2_9MICC</name>
<organism evidence="2 3">
    <name type="scientific">Citricoccus muralis</name>
    <dbReference type="NCBI Taxonomy" id="169134"/>
    <lineage>
        <taxon>Bacteria</taxon>
        <taxon>Bacillati</taxon>
        <taxon>Actinomycetota</taxon>
        <taxon>Actinomycetes</taxon>
        <taxon>Micrococcales</taxon>
        <taxon>Micrococcaceae</taxon>
        <taxon>Citricoccus</taxon>
    </lineage>
</organism>
<proteinExistence type="predicted"/>
<feature type="transmembrane region" description="Helical" evidence="1">
    <location>
        <begin position="29"/>
        <end position="50"/>
    </location>
</feature>
<dbReference type="EMBL" id="CP121252">
    <property type="protein sequence ID" value="WFP16151.1"/>
    <property type="molecule type" value="Genomic_DNA"/>
</dbReference>
<evidence type="ECO:0000313" key="2">
    <source>
        <dbReference type="EMBL" id="WFP16151.1"/>
    </source>
</evidence>